<reference evidence="1" key="1">
    <citation type="journal article" date="2019" name="MBio">
        <title>Virus Genomes from Deep Sea Sediments Expand the Ocean Megavirome and Support Independent Origins of Viral Gigantism.</title>
        <authorList>
            <person name="Backstrom D."/>
            <person name="Yutin N."/>
            <person name="Jorgensen S.L."/>
            <person name="Dharamshi J."/>
            <person name="Homa F."/>
            <person name="Zaremba-Niedwiedzka K."/>
            <person name="Spang A."/>
            <person name="Wolf Y.I."/>
            <person name="Koonin E.V."/>
            <person name="Ettema T.J."/>
        </authorList>
    </citation>
    <scope>NUCLEOTIDE SEQUENCE</scope>
</reference>
<accession>A0A481YQ74</accession>
<proteinExistence type="predicted"/>
<name>A0A481YQ74_9VIRU</name>
<gene>
    <name evidence="1" type="ORF">LCDPAC01_00440</name>
</gene>
<organism evidence="1">
    <name type="scientific">Pithovirus LCDPAC01</name>
    <dbReference type="NCBI Taxonomy" id="2506600"/>
    <lineage>
        <taxon>Viruses</taxon>
        <taxon>Pithoviruses</taxon>
    </lineage>
</organism>
<sequence>MDIEDYEIDVPEELVGITGRFEIKEGKIVFNRGVADIE</sequence>
<dbReference type="EMBL" id="MK500279">
    <property type="protein sequence ID" value="QBK84563.1"/>
    <property type="molecule type" value="Genomic_DNA"/>
</dbReference>
<protein>
    <submittedName>
        <fullName evidence="1">Uncharacterized protein</fullName>
    </submittedName>
</protein>
<evidence type="ECO:0000313" key="1">
    <source>
        <dbReference type="EMBL" id="QBK84563.1"/>
    </source>
</evidence>